<dbReference type="InterPro" id="IPR050319">
    <property type="entry name" value="ABC_transp_ATP-bind"/>
</dbReference>
<dbReference type="PROSITE" id="PS00211">
    <property type="entry name" value="ABC_TRANSPORTER_1"/>
    <property type="match status" value="1"/>
</dbReference>
<organism evidence="7 8">
    <name type="scientific">Phytohabitans kaempferiae</name>
    <dbReference type="NCBI Taxonomy" id="1620943"/>
    <lineage>
        <taxon>Bacteria</taxon>
        <taxon>Bacillati</taxon>
        <taxon>Actinomycetota</taxon>
        <taxon>Actinomycetes</taxon>
        <taxon>Micromonosporales</taxon>
        <taxon>Micromonosporaceae</taxon>
    </lineage>
</organism>
<dbReference type="PANTHER" id="PTHR43776">
    <property type="entry name" value="TRANSPORT ATP-BINDING PROTEIN"/>
    <property type="match status" value="1"/>
</dbReference>
<dbReference type="CDD" id="cd03257">
    <property type="entry name" value="ABC_NikE_OppD_transporters"/>
    <property type="match status" value="1"/>
</dbReference>
<dbReference type="InterPro" id="IPR003593">
    <property type="entry name" value="AAA+_ATPase"/>
</dbReference>
<evidence type="ECO:0000313" key="8">
    <source>
        <dbReference type="Proteomes" id="UP001589867"/>
    </source>
</evidence>
<dbReference type="InterPro" id="IPR003439">
    <property type="entry name" value="ABC_transporter-like_ATP-bd"/>
</dbReference>
<comment type="similarity">
    <text evidence="1">Belongs to the ABC transporter superfamily.</text>
</comment>
<dbReference type="PANTHER" id="PTHR43776:SF7">
    <property type="entry name" value="D,D-DIPEPTIDE TRANSPORT ATP-BINDING PROTEIN DDPF-RELATED"/>
    <property type="match status" value="1"/>
</dbReference>
<name>A0ABV6M7D8_9ACTN</name>
<dbReference type="SMART" id="SM00382">
    <property type="entry name" value="AAA"/>
    <property type="match status" value="1"/>
</dbReference>
<evidence type="ECO:0000256" key="1">
    <source>
        <dbReference type="ARBA" id="ARBA00005417"/>
    </source>
</evidence>
<dbReference type="Gene3D" id="3.40.50.300">
    <property type="entry name" value="P-loop containing nucleotide triphosphate hydrolases"/>
    <property type="match status" value="1"/>
</dbReference>
<evidence type="ECO:0000256" key="4">
    <source>
        <dbReference type="ARBA" id="ARBA00022840"/>
    </source>
</evidence>
<evidence type="ECO:0000259" key="6">
    <source>
        <dbReference type="PROSITE" id="PS50893"/>
    </source>
</evidence>
<proteinExistence type="inferred from homology"/>
<dbReference type="InterPro" id="IPR013563">
    <property type="entry name" value="Oligopep_ABC_C"/>
</dbReference>
<keyword evidence="3" id="KW-0547">Nucleotide-binding</keyword>
<feature type="region of interest" description="Disordered" evidence="5">
    <location>
        <begin position="246"/>
        <end position="272"/>
    </location>
</feature>
<keyword evidence="4 7" id="KW-0067">ATP-binding</keyword>
<reference evidence="7 8" key="1">
    <citation type="submission" date="2024-09" db="EMBL/GenBank/DDBJ databases">
        <authorList>
            <person name="Sun Q."/>
            <person name="Mori K."/>
        </authorList>
    </citation>
    <scope>NUCLEOTIDE SEQUENCE [LARGE SCALE GENOMIC DNA]</scope>
    <source>
        <strain evidence="7 8">TBRC 3947</strain>
    </source>
</reference>
<protein>
    <submittedName>
        <fullName evidence="7">ABC transporter ATP-binding protein</fullName>
    </submittedName>
</protein>
<sequence>MASELTFDGVAVHFGTGRHRTVAVDGVNLAIPAGRVVGLVGESGSGKSTLGRAALGLAPLTSGTIRLDGVPIGPRRGRRESRIQMVFQDPFSSLDPRMSIGDSIAEALPRDEARSRNTRRAEVERLLGLVGLDGERAVDLPASLSGGQRQRVGIARALAAKPAVLIADEITSALDVSIQAAILNLIRELHDRLELSMLFISHDLAVVRYVSDIVAVMYLGQIVEVGLTDQVLSRPRHPYTRELLSSLSEEPTPAGPPAVADNEPADPRNPPPGCRFHTRCPVGPLVYPDRTACHDVAPSGDGRWNLAACHFVPLADDVARAKIIRS</sequence>
<gene>
    <name evidence="7" type="ORF">ACFFIA_23160</name>
</gene>
<dbReference type="InterPro" id="IPR017871">
    <property type="entry name" value="ABC_transporter-like_CS"/>
</dbReference>
<evidence type="ECO:0000256" key="2">
    <source>
        <dbReference type="ARBA" id="ARBA00022448"/>
    </source>
</evidence>
<dbReference type="SUPFAM" id="SSF52540">
    <property type="entry name" value="P-loop containing nucleoside triphosphate hydrolases"/>
    <property type="match status" value="1"/>
</dbReference>
<keyword evidence="8" id="KW-1185">Reference proteome</keyword>
<dbReference type="Pfam" id="PF00005">
    <property type="entry name" value="ABC_tran"/>
    <property type="match status" value="1"/>
</dbReference>
<dbReference type="InterPro" id="IPR027417">
    <property type="entry name" value="P-loop_NTPase"/>
</dbReference>
<dbReference type="NCBIfam" id="TIGR01727">
    <property type="entry name" value="oligo_HPY"/>
    <property type="match status" value="1"/>
</dbReference>
<keyword evidence="2" id="KW-0813">Transport</keyword>
<evidence type="ECO:0000313" key="7">
    <source>
        <dbReference type="EMBL" id="MFC0530566.1"/>
    </source>
</evidence>
<dbReference type="GO" id="GO:0005524">
    <property type="term" value="F:ATP binding"/>
    <property type="evidence" value="ECO:0007669"/>
    <property type="project" value="UniProtKB-KW"/>
</dbReference>
<dbReference type="PROSITE" id="PS50893">
    <property type="entry name" value="ABC_TRANSPORTER_2"/>
    <property type="match status" value="1"/>
</dbReference>
<dbReference type="Proteomes" id="UP001589867">
    <property type="component" value="Unassembled WGS sequence"/>
</dbReference>
<evidence type="ECO:0000256" key="3">
    <source>
        <dbReference type="ARBA" id="ARBA00022741"/>
    </source>
</evidence>
<dbReference type="EMBL" id="JBHLUH010000048">
    <property type="protein sequence ID" value="MFC0530566.1"/>
    <property type="molecule type" value="Genomic_DNA"/>
</dbReference>
<feature type="domain" description="ABC transporter" evidence="6">
    <location>
        <begin position="5"/>
        <end position="244"/>
    </location>
</feature>
<comment type="caution">
    <text evidence="7">The sequence shown here is derived from an EMBL/GenBank/DDBJ whole genome shotgun (WGS) entry which is preliminary data.</text>
</comment>
<dbReference type="Pfam" id="PF08352">
    <property type="entry name" value="oligo_HPY"/>
    <property type="match status" value="1"/>
</dbReference>
<evidence type="ECO:0000256" key="5">
    <source>
        <dbReference type="SAM" id="MobiDB-lite"/>
    </source>
</evidence>
<dbReference type="RefSeq" id="WP_377253725.1">
    <property type="nucleotide sequence ID" value="NZ_JBHLUH010000048.1"/>
</dbReference>
<accession>A0ABV6M7D8</accession>